<organism evidence="3 4">
    <name type="scientific">Brooklawnia propionicigenes</name>
    <dbReference type="NCBI Taxonomy" id="3041175"/>
    <lineage>
        <taxon>Bacteria</taxon>
        <taxon>Bacillati</taxon>
        <taxon>Actinomycetota</taxon>
        <taxon>Actinomycetes</taxon>
        <taxon>Propionibacteriales</taxon>
        <taxon>Propionibacteriaceae</taxon>
        <taxon>Brooklawnia</taxon>
    </lineage>
</organism>
<evidence type="ECO:0000313" key="4">
    <source>
        <dbReference type="Proteomes" id="UP001431656"/>
    </source>
</evidence>
<dbReference type="AlphaFoldDB" id="A0AAN0MIC3"/>
<dbReference type="RefSeq" id="WP_286265820.1">
    <property type="nucleotide sequence ID" value="NZ_AP028056.1"/>
</dbReference>
<proteinExistence type="predicted"/>
<dbReference type="EMBL" id="AP028056">
    <property type="protein sequence ID" value="BEH03372.1"/>
    <property type="molecule type" value="Genomic_DNA"/>
</dbReference>
<feature type="compositionally biased region" description="Low complexity" evidence="1">
    <location>
        <begin position="11"/>
        <end position="20"/>
    </location>
</feature>
<feature type="compositionally biased region" description="Pro residues" evidence="1">
    <location>
        <begin position="1"/>
        <end position="10"/>
    </location>
</feature>
<keyword evidence="2" id="KW-0812">Transmembrane</keyword>
<accession>A0AAN0MIC3</accession>
<protein>
    <submittedName>
        <fullName evidence="3">Uncharacterized protein</fullName>
    </submittedName>
</protein>
<keyword evidence="2" id="KW-1133">Transmembrane helix</keyword>
<evidence type="ECO:0000256" key="1">
    <source>
        <dbReference type="SAM" id="MobiDB-lite"/>
    </source>
</evidence>
<dbReference type="KEGG" id="broo:brsh051_26530"/>
<evidence type="ECO:0000313" key="3">
    <source>
        <dbReference type="EMBL" id="BEH03372.1"/>
    </source>
</evidence>
<keyword evidence="2" id="KW-0472">Membrane</keyword>
<sequence>MSVPPGPNPPFFQGGQPAPQHGYQQPGAPYPAGDQYPSGGPYPPYANPGGVNTQPQPRPGGKKLLIAGVIVLAVGLVGGVIMAIMGIGGAVGTLDRSQEFSVSTQVSAESGQVFQLYKPEGSMTPSCEVIGADGSIPGVGTMQHSTVGNANQSWESFGSFRADSAQLYMIVCDTSTPLLVGPPVSIGGIFVGVGGILLAVAGTIVGVILIAVGLGKRPGTRGRPGQGFAGPTTPYPTNPSTTWSPNR</sequence>
<feature type="region of interest" description="Disordered" evidence="1">
    <location>
        <begin position="221"/>
        <end position="247"/>
    </location>
</feature>
<gene>
    <name evidence="3" type="ORF">brsh051_26530</name>
</gene>
<name>A0AAN0MIC3_9ACTN</name>
<reference evidence="3" key="1">
    <citation type="journal article" date="2024" name="Int. J. Syst. Evol. Microbiol.">
        <title>Brooklawnia propionicigenes sp. nov., a facultatively anaerobic, propionate-producing bacterium isolated from a methanogenic reactor treating waste from cattle farms.</title>
        <authorList>
            <person name="Akita Y."/>
            <person name="Ueki A."/>
            <person name="Tonouchi A."/>
            <person name="Sugawara Y."/>
            <person name="Honma S."/>
            <person name="Kaku N."/>
            <person name="Ueki K."/>
        </authorList>
    </citation>
    <scope>NUCLEOTIDE SEQUENCE</scope>
    <source>
        <strain evidence="3">SH051</strain>
    </source>
</reference>
<keyword evidence="4" id="KW-1185">Reference proteome</keyword>
<feature type="transmembrane region" description="Helical" evidence="2">
    <location>
        <begin position="64"/>
        <end position="87"/>
    </location>
</feature>
<evidence type="ECO:0000256" key="2">
    <source>
        <dbReference type="SAM" id="Phobius"/>
    </source>
</evidence>
<feature type="region of interest" description="Disordered" evidence="1">
    <location>
        <begin position="1"/>
        <end position="57"/>
    </location>
</feature>
<feature type="transmembrane region" description="Helical" evidence="2">
    <location>
        <begin position="186"/>
        <end position="214"/>
    </location>
</feature>
<dbReference type="Proteomes" id="UP001431656">
    <property type="component" value="Chromosome"/>
</dbReference>
<feature type="compositionally biased region" description="Low complexity" evidence="1">
    <location>
        <begin position="238"/>
        <end position="247"/>
    </location>
</feature>